<organism evidence="2 3">
    <name type="scientific">Photobacterium atrarenae</name>
    <dbReference type="NCBI Taxonomy" id="865757"/>
    <lineage>
        <taxon>Bacteria</taxon>
        <taxon>Pseudomonadati</taxon>
        <taxon>Pseudomonadota</taxon>
        <taxon>Gammaproteobacteria</taxon>
        <taxon>Vibrionales</taxon>
        <taxon>Vibrionaceae</taxon>
        <taxon>Photobacterium</taxon>
    </lineage>
</organism>
<name>A0ABY5GJY9_9GAMM</name>
<reference evidence="2" key="1">
    <citation type="submission" date="2022-07" db="EMBL/GenBank/DDBJ databases">
        <title>Genome sequencing of Photobacterium atrarenae GJH2-4.</title>
        <authorList>
            <person name="Park S.-J."/>
        </authorList>
    </citation>
    <scope>NUCLEOTIDE SEQUENCE</scope>
    <source>
        <strain evidence="2">GJH2-4</strain>
    </source>
</reference>
<dbReference type="RefSeq" id="WP_255390745.1">
    <property type="nucleotide sequence ID" value="NZ_CP101509.1"/>
</dbReference>
<dbReference type="PROSITE" id="PS51186">
    <property type="entry name" value="GNAT"/>
    <property type="match status" value="1"/>
</dbReference>
<dbReference type="Pfam" id="PF00583">
    <property type="entry name" value="Acetyltransf_1"/>
    <property type="match status" value="1"/>
</dbReference>
<dbReference type="CDD" id="cd04301">
    <property type="entry name" value="NAT_SF"/>
    <property type="match status" value="1"/>
</dbReference>
<dbReference type="SUPFAM" id="SSF55729">
    <property type="entry name" value="Acyl-CoA N-acyltransferases (Nat)"/>
    <property type="match status" value="1"/>
</dbReference>
<dbReference type="Gene3D" id="3.40.630.30">
    <property type="match status" value="1"/>
</dbReference>
<sequence length="156" mass="18015">MLQNTQPRSNKITLNDVDQHNYLDCIRLSLLPEQQENLASNAITIAQSKFEPHYRLKAICLNQKVIGMLAFCHEDEPEDFELFWLFRFMIDARHQNQGYGSRVLALLVEEVRALGGKHLRTMHKPANRQASRVYQAFGFREIGTLDDGDTLLTLEL</sequence>
<evidence type="ECO:0000259" key="1">
    <source>
        <dbReference type="PROSITE" id="PS51186"/>
    </source>
</evidence>
<evidence type="ECO:0000313" key="2">
    <source>
        <dbReference type="EMBL" id="UTV29429.1"/>
    </source>
</evidence>
<protein>
    <submittedName>
        <fullName evidence="2">GNAT family N-acetyltransferase</fullName>
    </submittedName>
</protein>
<proteinExistence type="predicted"/>
<dbReference type="Proteomes" id="UP001057998">
    <property type="component" value="Chromosome 2"/>
</dbReference>
<accession>A0ABY5GJY9</accession>
<gene>
    <name evidence="2" type="ORF">NNL38_20635</name>
</gene>
<keyword evidence="3" id="KW-1185">Reference proteome</keyword>
<feature type="domain" description="N-acetyltransferase" evidence="1">
    <location>
        <begin position="12"/>
        <end position="156"/>
    </location>
</feature>
<evidence type="ECO:0000313" key="3">
    <source>
        <dbReference type="Proteomes" id="UP001057998"/>
    </source>
</evidence>
<dbReference type="EMBL" id="CP101509">
    <property type="protein sequence ID" value="UTV29429.1"/>
    <property type="molecule type" value="Genomic_DNA"/>
</dbReference>
<dbReference type="InterPro" id="IPR016181">
    <property type="entry name" value="Acyl_CoA_acyltransferase"/>
</dbReference>
<dbReference type="InterPro" id="IPR000182">
    <property type="entry name" value="GNAT_dom"/>
</dbReference>